<organism evidence="1 2">
    <name type="scientific">Bradyrhizobium agreste</name>
    <dbReference type="NCBI Taxonomy" id="2751811"/>
    <lineage>
        <taxon>Bacteria</taxon>
        <taxon>Pseudomonadati</taxon>
        <taxon>Pseudomonadota</taxon>
        <taxon>Alphaproteobacteria</taxon>
        <taxon>Hyphomicrobiales</taxon>
        <taxon>Nitrobacteraceae</taxon>
        <taxon>Bradyrhizobium</taxon>
    </lineage>
</organism>
<comment type="caution">
    <text evidence="1">The sequence shown here is derived from an EMBL/GenBank/DDBJ whole genome shotgun (WGS) entry which is preliminary data.</text>
</comment>
<dbReference type="EMBL" id="JACCHP010000002">
    <property type="protein sequence ID" value="MBH5396734.1"/>
    <property type="molecule type" value="Genomic_DNA"/>
</dbReference>
<evidence type="ECO:0000313" key="2">
    <source>
        <dbReference type="Proteomes" id="UP000807370"/>
    </source>
</evidence>
<gene>
    <name evidence="1" type="ORF">HZZ13_02855</name>
</gene>
<keyword evidence="2" id="KW-1185">Reference proteome</keyword>
<evidence type="ECO:0008006" key="3">
    <source>
        <dbReference type="Google" id="ProtNLM"/>
    </source>
</evidence>
<accession>A0ABS0PHQ5</accession>
<name>A0ABS0PHQ5_9BRAD</name>
<reference evidence="1 2" key="1">
    <citation type="submission" date="2020-07" db="EMBL/GenBank/DDBJ databases">
        <title>Bradyrhizobium diversity isolated from nodules of indigenous legumes of Western Australia.</title>
        <authorList>
            <person name="Klepa M.S."/>
        </authorList>
    </citation>
    <scope>NUCLEOTIDE SEQUENCE [LARGE SCALE GENOMIC DNA]</scope>
    <source>
        <strain evidence="1 2">CNPSo 4010</strain>
    </source>
</reference>
<protein>
    <recommendedName>
        <fullName evidence="3">Secreted protein</fullName>
    </recommendedName>
</protein>
<sequence>MFIIAILLGRSALASMVRPTRSIVVTGIPISAAHSGLESAEKEISFRPICRQAAFCILQGTLLLTNAWAIPKVAGEGWGSLRKLPEVDARFIGNARGGVRCF</sequence>
<dbReference type="Proteomes" id="UP000807370">
    <property type="component" value="Unassembled WGS sequence"/>
</dbReference>
<dbReference type="RefSeq" id="WP_197958160.1">
    <property type="nucleotide sequence ID" value="NZ_JACCHP010000002.1"/>
</dbReference>
<evidence type="ECO:0000313" key="1">
    <source>
        <dbReference type="EMBL" id="MBH5396734.1"/>
    </source>
</evidence>
<proteinExistence type="predicted"/>